<organism evidence="8 9">
    <name type="scientific">Paenibacillus abyssi</name>
    <dbReference type="NCBI Taxonomy" id="1340531"/>
    <lineage>
        <taxon>Bacteria</taxon>
        <taxon>Bacillati</taxon>
        <taxon>Bacillota</taxon>
        <taxon>Bacilli</taxon>
        <taxon>Bacillales</taxon>
        <taxon>Paenibacillaceae</taxon>
        <taxon>Paenibacillus</taxon>
    </lineage>
</organism>
<protein>
    <recommendedName>
        <fullName evidence="10">Chemotaxis protein CheY</fullName>
    </recommendedName>
</protein>
<comment type="subcellular location">
    <subcellularLocation>
        <location evidence="1">Cell membrane</location>
    </subcellularLocation>
</comment>
<name>A0A917G2B7_9BACL</name>
<dbReference type="AlphaFoldDB" id="A0A917G2B7"/>
<feature type="transmembrane region" description="Helical" evidence="4">
    <location>
        <begin position="103"/>
        <end position="122"/>
    </location>
</feature>
<gene>
    <name evidence="8" type="ORF">GCM10010916_40240</name>
</gene>
<dbReference type="SMART" id="SM00471">
    <property type="entry name" value="HDc"/>
    <property type="match status" value="1"/>
</dbReference>
<dbReference type="Pfam" id="PF13487">
    <property type="entry name" value="HD_5"/>
    <property type="match status" value="1"/>
</dbReference>
<keyword evidence="4" id="KW-1133">Transmembrane helix</keyword>
<dbReference type="PROSITE" id="PS51831">
    <property type="entry name" value="HD"/>
    <property type="match status" value="1"/>
</dbReference>
<evidence type="ECO:0000259" key="6">
    <source>
        <dbReference type="PROSITE" id="PS51831"/>
    </source>
</evidence>
<dbReference type="CDD" id="cd06225">
    <property type="entry name" value="HAMP"/>
    <property type="match status" value="1"/>
</dbReference>
<feature type="transmembrane region" description="Helical" evidence="4">
    <location>
        <begin position="12"/>
        <end position="36"/>
    </location>
</feature>
<comment type="caution">
    <text evidence="8">The sequence shown here is derived from an EMBL/GenBank/DDBJ whole genome shotgun (WGS) entry which is preliminary data.</text>
</comment>
<accession>A0A917G2B7</accession>
<sequence length="513" mass="57986">MHIYKDFIRRLIRDYIIGSTAAVLGVGSIFIFSALQVPGHEAIMLLAILLISLMIMMIAELFVFYRHLRPIRQMFHQSQPSIETLQSVYLHTHRFPVFAIKRIFGPHLFGLSIPAAIMLLIGVQQELLSLPFSYLFLAAVGVPLVACMHAFMEFFLTSQSIRPLVMYIRQLSLDLYGIDLSLNGQVLVSIQRKFQFSAFLIGTFPLLLFILSGYIRQDVTAHQNAVDYWNWAGIILLVGIAFSSLGAWVLSREIEHPIRSINKAMGSVQTGDFDVRTADIYSDEFSKLVAGFNHMVSGLKARESMNNLLIQSYFTTLAAALDARDPYTAGHSERVARYSLEIGRLANLHEQELDILKKTALLHDIGKIGVRDTVLLKEGRLTEEEFEMIKLHPLLGEKILRQIEPADAMFDILPGVRSHHERFDGRGYPDGLAGDNIPLMGRIIAIADAFDAMTSDRPYRKGMTVERALYILKEGQGTQWDPELTKKFIDNLNQIQPKMDAEKSTPITMMNRD</sequence>
<dbReference type="SMART" id="SM00304">
    <property type="entry name" value="HAMP"/>
    <property type="match status" value="1"/>
</dbReference>
<reference evidence="8" key="2">
    <citation type="submission" date="2020-09" db="EMBL/GenBank/DDBJ databases">
        <authorList>
            <person name="Sun Q."/>
            <person name="Zhou Y."/>
        </authorList>
    </citation>
    <scope>NUCLEOTIDE SEQUENCE</scope>
    <source>
        <strain evidence="8">CGMCC 1.12987</strain>
    </source>
</reference>
<dbReference type="InterPro" id="IPR003607">
    <property type="entry name" value="HD/PDEase_dom"/>
</dbReference>
<dbReference type="PROSITE" id="PS51832">
    <property type="entry name" value="HD_GYP"/>
    <property type="match status" value="1"/>
</dbReference>
<feature type="transmembrane region" description="Helical" evidence="4">
    <location>
        <begin position="42"/>
        <end position="65"/>
    </location>
</feature>
<keyword evidence="3 4" id="KW-0472">Membrane</keyword>
<reference evidence="8" key="1">
    <citation type="journal article" date="2014" name="Int. J. Syst. Evol. Microbiol.">
        <title>Complete genome sequence of Corynebacterium casei LMG S-19264T (=DSM 44701T), isolated from a smear-ripened cheese.</title>
        <authorList>
            <consortium name="US DOE Joint Genome Institute (JGI-PGF)"/>
            <person name="Walter F."/>
            <person name="Albersmeier A."/>
            <person name="Kalinowski J."/>
            <person name="Ruckert C."/>
        </authorList>
    </citation>
    <scope>NUCLEOTIDE SEQUENCE</scope>
    <source>
        <strain evidence="8">CGMCC 1.12987</strain>
    </source>
</reference>
<keyword evidence="9" id="KW-1185">Reference proteome</keyword>
<feature type="transmembrane region" description="Helical" evidence="4">
    <location>
        <begin position="196"/>
        <end position="216"/>
    </location>
</feature>
<evidence type="ECO:0000256" key="2">
    <source>
        <dbReference type="ARBA" id="ARBA00022475"/>
    </source>
</evidence>
<dbReference type="SUPFAM" id="SSF158472">
    <property type="entry name" value="HAMP domain-like"/>
    <property type="match status" value="1"/>
</dbReference>
<dbReference type="Gene3D" id="6.10.340.10">
    <property type="match status" value="1"/>
</dbReference>
<evidence type="ECO:0008006" key="10">
    <source>
        <dbReference type="Google" id="ProtNLM"/>
    </source>
</evidence>
<feature type="transmembrane region" description="Helical" evidence="4">
    <location>
        <begin position="228"/>
        <end position="250"/>
    </location>
</feature>
<dbReference type="InterPro" id="IPR006674">
    <property type="entry name" value="HD_domain"/>
</dbReference>
<feature type="domain" description="HD" evidence="6">
    <location>
        <begin position="328"/>
        <end position="453"/>
    </location>
</feature>
<dbReference type="CDD" id="cd00077">
    <property type="entry name" value="HDc"/>
    <property type="match status" value="1"/>
</dbReference>
<dbReference type="PROSITE" id="PS50885">
    <property type="entry name" value="HAMP"/>
    <property type="match status" value="1"/>
</dbReference>
<keyword evidence="4" id="KW-0812">Transmembrane</keyword>
<dbReference type="InterPro" id="IPR003660">
    <property type="entry name" value="HAMP_dom"/>
</dbReference>
<feature type="domain" description="HAMP" evidence="5">
    <location>
        <begin position="252"/>
        <end position="304"/>
    </location>
</feature>
<dbReference type="GO" id="GO:0005886">
    <property type="term" value="C:plasma membrane"/>
    <property type="evidence" value="ECO:0007669"/>
    <property type="project" value="UniProtKB-SubCell"/>
</dbReference>
<evidence type="ECO:0000313" key="8">
    <source>
        <dbReference type="EMBL" id="GGG19367.1"/>
    </source>
</evidence>
<dbReference type="GO" id="GO:0007165">
    <property type="term" value="P:signal transduction"/>
    <property type="evidence" value="ECO:0007669"/>
    <property type="project" value="InterPro"/>
</dbReference>
<feature type="domain" description="HD-GYP" evidence="7">
    <location>
        <begin position="306"/>
        <end position="504"/>
    </location>
</feature>
<dbReference type="PANTHER" id="PTHR43155">
    <property type="entry name" value="CYCLIC DI-GMP PHOSPHODIESTERASE PA4108-RELATED"/>
    <property type="match status" value="1"/>
</dbReference>
<feature type="transmembrane region" description="Helical" evidence="4">
    <location>
        <begin position="134"/>
        <end position="156"/>
    </location>
</feature>
<dbReference type="InterPro" id="IPR037522">
    <property type="entry name" value="HD_GYP_dom"/>
</dbReference>
<evidence type="ECO:0000313" key="9">
    <source>
        <dbReference type="Proteomes" id="UP000644756"/>
    </source>
</evidence>
<dbReference type="Pfam" id="PF00672">
    <property type="entry name" value="HAMP"/>
    <property type="match status" value="1"/>
</dbReference>
<dbReference type="EMBL" id="BMGR01000015">
    <property type="protein sequence ID" value="GGG19367.1"/>
    <property type="molecule type" value="Genomic_DNA"/>
</dbReference>
<evidence type="ECO:0000256" key="3">
    <source>
        <dbReference type="ARBA" id="ARBA00023136"/>
    </source>
</evidence>
<evidence type="ECO:0000259" key="5">
    <source>
        <dbReference type="PROSITE" id="PS50885"/>
    </source>
</evidence>
<dbReference type="PANTHER" id="PTHR43155:SF2">
    <property type="entry name" value="CYCLIC DI-GMP PHOSPHODIESTERASE PA4108"/>
    <property type="match status" value="1"/>
</dbReference>
<evidence type="ECO:0000259" key="7">
    <source>
        <dbReference type="PROSITE" id="PS51832"/>
    </source>
</evidence>
<dbReference type="Proteomes" id="UP000644756">
    <property type="component" value="Unassembled WGS sequence"/>
</dbReference>
<dbReference type="Gene3D" id="1.10.3210.10">
    <property type="entry name" value="Hypothetical protein af1432"/>
    <property type="match status" value="1"/>
</dbReference>
<evidence type="ECO:0000256" key="1">
    <source>
        <dbReference type="ARBA" id="ARBA00004236"/>
    </source>
</evidence>
<evidence type="ECO:0000256" key="4">
    <source>
        <dbReference type="SAM" id="Phobius"/>
    </source>
</evidence>
<dbReference type="SUPFAM" id="SSF109604">
    <property type="entry name" value="HD-domain/PDEase-like"/>
    <property type="match status" value="1"/>
</dbReference>
<proteinExistence type="predicted"/>
<keyword evidence="2" id="KW-1003">Cell membrane</keyword>